<reference evidence="1 2" key="2">
    <citation type="submission" date="2018-10" db="EMBL/GenBank/DDBJ databases">
        <authorList>
            <consortium name="Pathogen Informatics"/>
        </authorList>
    </citation>
    <scope>NUCLEOTIDE SEQUENCE [LARGE SCALE GENOMIC DNA]</scope>
</reference>
<dbReference type="SUPFAM" id="SSF48726">
    <property type="entry name" value="Immunoglobulin"/>
    <property type="match status" value="1"/>
</dbReference>
<protein>
    <submittedName>
        <fullName evidence="3">F-box domain-containing protein</fullName>
    </submittedName>
</protein>
<dbReference type="EMBL" id="UXUI01007162">
    <property type="protein sequence ID" value="VDD85899.1"/>
    <property type="molecule type" value="Genomic_DNA"/>
</dbReference>
<evidence type="ECO:0000313" key="1">
    <source>
        <dbReference type="EMBL" id="VDD85899.1"/>
    </source>
</evidence>
<accession>A0A0N4UV78</accession>
<dbReference type="InterPro" id="IPR013783">
    <property type="entry name" value="Ig-like_fold"/>
</dbReference>
<dbReference type="Proteomes" id="UP000274131">
    <property type="component" value="Unassembled WGS sequence"/>
</dbReference>
<keyword evidence="2" id="KW-1185">Reference proteome</keyword>
<evidence type="ECO:0000313" key="2">
    <source>
        <dbReference type="Proteomes" id="UP000274131"/>
    </source>
</evidence>
<organism evidence="3">
    <name type="scientific">Enterobius vermicularis</name>
    <name type="common">Human pinworm</name>
    <dbReference type="NCBI Taxonomy" id="51028"/>
    <lineage>
        <taxon>Eukaryota</taxon>
        <taxon>Metazoa</taxon>
        <taxon>Ecdysozoa</taxon>
        <taxon>Nematoda</taxon>
        <taxon>Chromadorea</taxon>
        <taxon>Rhabditida</taxon>
        <taxon>Spirurina</taxon>
        <taxon>Oxyuridomorpha</taxon>
        <taxon>Oxyuroidea</taxon>
        <taxon>Oxyuridae</taxon>
        <taxon>Enterobius</taxon>
    </lineage>
</organism>
<evidence type="ECO:0000313" key="3">
    <source>
        <dbReference type="WBParaSite" id="EVEC_0000133401-mRNA-1"/>
    </source>
</evidence>
<sequence length="157" mass="18229">MDEIVKALFGLSSGLPRTSAVCKAWPSVSVGQPYIRARVNDTLWLTAYIPRVDSSHQVAWYAIYEKEKRRGECNNEVFLGVDSIFDQTKPSNQRLSLYKRKDVYSLQLRKAQRSDTGDFYVTVEPNYAVSKVDFEKEDQRLVDKYVYLKTLIRVEVY</sequence>
<name>A0A0N4UV78_ENTVE</name>
<dbReference type="Gene3D" id="2.60.40.10">
    <property type="entry name" value="Immunoglobulins"/>
    <property type="match status" value="1"/>
</dbReference>
<dbReference type="AlphaFoldDB" id="A0A0N4UV78"/>
<gene>
    <name evidence="1" type="ORF">EVEC_LOCUS1042</name>
</gene>
<dbReference type="WBParaSite" id="EVEC_0000133401-mRNA-1">
    <property type="protein sequence ID" value="EVEC_0000133401-mRNA-1"/>
    <property type="gene ID" value="EVEC_0000133401"/>
</dbReference>
<reference evidence="3" key="1">
    <citation type="submission" date="2017-02" db="UniProtKB">
        <authorList>
            <consortium name="WormBaseParasite"/>
        </authorList>
    </citation>
    <scope>IDENTIFICATION</scope>
</reference>
<proteinExistence type="predicted"/>
<dbReference type="InterPro" id="IPR036179">
    <property type="entry name" value="Ig-like_dom_sf"/>
</dbReference>